<evidence type="ECO:0000313" key="1">
    <source>
        <dbReference type="EMBL" id="ETS29640.1"/>
    </source>
</evidence>
<reference evidence="1 2" key="1">
    <citation type="submission" date="2013-11" db="EMBL/GenBank/DDBJ databases">
        <title>Elucidation of the Photorhabdus temperata genome and generation of transposon mutant library to identify motility mutants.</title>
        <authorList>
            <person name="Hurst S.G.IV."/>
            <person name="Micheals B."/>
            <person name="Abebe-Akele F."/>
            <person name="Rowedder H."/>
            <person name="Bullock H."/>
            <person name="Jackobeck R."/>
            <person name="Janicki E."/>
            <person name="Tisa L.S."/>
        </authorList>
    </citation>
    <scope>NUCLEOTIDE SEQUENCE [LARGE SCALE GENOMIC DNA]</scope>
    <source>
        <strain evidence="1 2">NC19</strain>
    </source>
</reference>
<dbReference type="Proteomes" id="UP000018957">
    <property type="component" value="Unassembled WGS sequence"/>
</dbReference>
<protein>
    <recommendedName>
        <fullName evidence="3">Transcriptional regulator</fullName>
    </recommendedName>
</protein>
<accession>W3V3F0</accession>
<name>W3V3F0_9GAMM</name>
<organism evidence="1 2">
    <name type="scientific">Photorhabdus khanii NC19</name>
    <dbReference type="NCBI Taxonomy" id="1004151"/>
    <lineage>
        <taxon>Bacteria</taxon>
        <taxon>Pseudomonadati</taxon>
        <taxon>Pseudomonadota</taxon>
        <taxon>Gammaproteobacteria</taxon>
        <taxon>Enterobacterales</taxon>
        <taxon>Morganellaceae</taxon>
        <taxon>Photorhabdus</taxon>
    </lineage>
</organism>
<dbReference type="AlphaFoldDB" id="W3V3F0"/>
<gene>
    <name evidence="1" type="ORF">PTE_04067</name>
</gene>
<sequence>MKFEDLPVDIQLVAASCLSRLIIERPHIEKEPMEKLARNIKNAFVSLCYQN</sequence>
<keyword evidence="2" id="KW-1185">Reference proteome</keyword>
<dbReference type="RefSeq" id="WP_152963113.1">
    <property type="nucleotide sequence ID" value="NZ_AYSJ01000015.1"/>
</dbReference>
<dbReference type="EMBL" id="AYSJ01000015">
    <property type="protein sequence ID" value="ETS29640.1"/>
    <property type="molecule type" value="Genomic_DNA"/>
</dbReference>
<evidence type="ECO:0008006" key="3">
    <source>
        <dbReference type="Google" id="ProtNLM"/>
    </source>
</evidence>
<proteinExistence type="predicted"/>
<comment type="caution">
    <text evidence="1">The sequence shown here is derived from an EMBL/GenBank/DDBJ whole genome shotgun (WGS) entry which is preliminary data.</text>
</comment>
<dbReference type="PATRIC" id="fig|1004151.3.peg.4199"/>
<evidence type="ECO:0000313" key="2">
    <source>
        <dbReference type="Proteomes" id="UP000018957"/>
    </source>
</evidence>